<evidence type="ECO:0000313" key="1">
    <source>
        <dbReference type="EMBL" id="KAK5779439.1"/>
    </source>
</evidence>
<keyword evidence="2" id="KW-1185">Reference proteome</keyword>
<dbReference type="EMBL" id="JAWIZZ010000047">
    <property type="protein sequence ID" value="KAK5779439.1"/>
    <property type="molecule type" value="Genomic_DNA"/>
</dbReference>
<protein>
    <submittedName>
        <fullName evidence="1">Uncharacterized protein</fullName>
    </submittedName>
</protein>
<sequence length="846" mass="97332">MSNPIIKFVVSTPYIGVTTKAFCYLKPYAGGIIPDSQNLSIMDYSDYMLISKSNGLIEIVQDYQYKVNCNLPLSPDYVLACIPDGFTPDSKHTGVTIGLEFKEGLLYCCQSNGNIYIFILNLPTNYIQSNNLFDLNNIISQEYSTTSTDYTISIKNHIIRNNNNNNSNRSNNSRTYNIPKHINRSIISYGANETARLKTYIEDSEDIQARQITDFFKETQYTGRTRLKHICYYLTPFQFDFNPTPKKHTLLHYMKVYKDQYVYRPSICISLNQGISHFHINPFDRLSFLIGSQFDPIMIRKVILPMTYLNYLITYLNLKKRGQKKYQMEIIPWEKIAMENGFNSFALWIAYESVYGFETVSQTLWDDIRNDGGTGYLKSTVVWKQGSTHLIDTRNDTKNYNADHNNTLDHPYVSSDFLYHFSRSPIVPNDIRNRRGRRGRETSHTLVRGNTILRNSSRSRPQCLEPSSKLRSNSFFKNLQTDKALADFSVVDTNCFKNNFKTSLIFQNKSHLSSNNNDNYEFISPNLSNVHTTSYTESLNRKLNPISNSTTSDTLDVPSTYSNYNYNYNLSNLGTSFLTAKYKTMEILKVDKSLVLSLFKPKCQDDEIAKTDLFFSRKCLNNISIGSTKKDAELITDNKKKINQEKNVEKLTFDKASQNLSSFKKMFRLTKSLCLIVDTSGLLLVNLENFEGGVRNINNIQDLHYLSSIKNISNDSAVRLSIFDIGLINDAIVVMESFDLEPSHHIIRLNIITTCLPGDIKAFEVEFDSNNLIGSTVLHDCLRLTDVNRFTDKMALLDCNIGTKFRNKRAFSDDFSLNCEYFKTNFDRNSVVQSKRFKPNRRHSQP</sequence>
<reference evidence="2" key="1">
    <citation type="submission" date="2023-07" db="EMBL/GenBank/DDBJ databases">
        <title>A draft genome of Kazachstania heterogenica Y-27499.</title>
        <authorList>
            <person name="Donic C."/>
            <person name="Kralova J.S."/>
            <person name="Fidel L."/>
            <person name="Ben-Dor S."/>
            <person name="Jung S."/>
        </authorList>
    </citation>
    <scope>NUCLEOTIDE SEQUENCE [LARGE SCALE GENOMIC DNA]</scope>
    <source>
        <strain evidence="2">Y27499</strain>
    </source>
</reference>
<proteinExistence type="predicted"/>
<organism evidence="1 2">
    <name type="scientific">Arxiozyma heterogenica</name>
    <dbReference type="NCBI Taxonomy" id="278026"/>
    <lineage>
        <taxon>Eukaryota</taxon>
        <taxon>Fungi</taxon>
        <taxon>Dikarya</taxon>
        <taxon>Ascomycota</taxon>
        <taxon>Saccharomycotina</taxon>
        <taxon>Saccharomycetes</taxon>
        <taxon>Saccharomycetales</taxon>
        <taxon>Saccharomycetaceae</taxon>
        <taxon>Arxiozyma</taxon>
    </lineage>
</organism>
<evidence type="ECO:0000313" key="2">
    <source>
        <dbReference type="Proteomes" id="UP001306508"/>
    </source>
</evidence>
<accession>A0AAN7WJJ0</accession>
<dbReference type="AlphaFoldDB" id="A0AAN7WJJ0"/>
<dbReference type="Proteomes" id="UP001306508">
    <property type="component" value="Unassembled WGS sequence"/>
</dbReference>
<name>A0AAN7WJJ0_9SACH</name>
<comment type="caution">
    <text evidence="1">The sequence shown here is derived from an EMBL/GenBank/DDBJ whole genome shotgun (WGS) entry which is preliminary data.</text>
</comment>
<gene>
    <name evidence="1" type="ORF">RI543_003330</name>
</gene>